<dbReference type="Gene3D" id="3.40.640.10">
    <property type="entry name" value="Type I PLP-dependent aspartate aminotransferase-like (Major domain)"/>
    <property type="match status" value="1"/>
</dbReference>
<dbReference type="Proteomes" id="UP001218188">
    <property type="component" value="Unassembled WGS sequence"/>
</dbReference>
<accession>A0AAD6SCU2</accession>
<dbReference type="InterPro" id="IPR010977">
    <property type="entry name" value="Aromatic_deC"/>
</dbReference>
<keyword evidence="7" id="KW-1185">Reference proteome</keyword>
<keyword evidence="3 5" id="KW-0663">Pyridoxal phosphate</keyword>
<evidence type="ECO:0000313" key="7">
    <source>
        <dbReference type="Proteomes" id="UP001218188"/>
    </source>
</evidence>
<comment type="caution">
    <text evidence="6">The sequence shown here is derived from an EMBL/GenBank/DDBJ whole genome shotgun (WGS) entry which is preliminary data.</text>
</comment>
<dbReference type="GO" id="GO:0005737">
    <property type="term" value="C:cytoplasm"/>
    <property type="evidence" value="ECO:0007669"/>
    <property type="project" value="TreeGrafter"/>
</dbReference>
<evidence type="ECO:0000256" key="4">
    <source>
        <dbReference type="ARBA" id="ARBA00023239"/>
    </source>
</evidence>
<dbReference type="InterPro" id="IPR015422">
    <property type="entry name" value="PyrdxlP-dep_Trfase_small"/>
</dbReference>
<dbReference type="AlphaFoldDB" id="A0AAD6SCU2"/>
<evidence type="ECO:0000256" key="3">
    <source>
        <dbReference type="ARBA" id="ARBA00022898"/>
    </source>
</evidence>
<proteinExistence type="inferred from homology"/>
<gene>
    <name evidence="6" type="ORF">C8F04DRAFT_1191283</name>
</gene>
<dbReference type="GO" id="GO:0016831">
    <property type="term" value="F:carboxy-lyase activity"/>
    <property type="evidence" value="ECO:0007669"/>
    <property type="project" value="TreeGrafter"/>
</dbReference>
<dbReference type="InterPro" id="IPR015424">
    <property type="entry name" value="PyrdxlP-dep_Trfase"/>
</dbReference>
<comment type="similarity">
    <text evidence="2 5">Belongs to the group II decarboxylase family.</text>
</comment>
<name>A0AAD6SCU2_9AGAR</name>
<comment type="cofactor">
    <cofactor evidence="1 5">
        <name>pyridoxal 5'-phosphate</name>
        <dbReference type="ChEBI" id="CHEBI:597326"/>
    </cofactor>
</comment>
<dbReference type="SUPFAM" id="SSF53383">
    <property type="entry name" value="PLP-dependent transferases"/>
    <property type="match status" value="1"/>
</dbReference>
<dbReference type="GO" id="GO:0030170">
    <property type="term" value="F:pyridoxal phosphate binding"/>
    <property type="evidence" value="ECO:0007669"/>
    <property type="project" value="InterPro"/>
</dbReference>
<dbReference type="Gene3D" id="3.90.1150.10">
    <property type="entry name" value="Aspartate Aminotransferase, domain 1"/>
    <property type="match status" value="1"/>
</dbReference>
<sequence length="486" mass="52490">MSGDLDFTSADVPTAAPSVASLQQAEASLVTTLPEGGVGFENMKNHILKDIAVGFAGASRSPNFYADTTGNLTDAALFADWLVSTTDQNVQVHLPRETVATTLEATALRSLRLLQQLLSVNETTFPGRIFTTGAAASNLLGIAMGREFVVAEAGRRNSPPSHTSVAELGLLEACLQAGVQSIQIITTRPHSSLYKAVSAAGIGRDSVLLVPLSEDEPWKFDMNVLTQHLSREEAKTIIVVSAAEAVSGRFMSQAEMARIRSLADKYGAWVHVDGAVGLQALILPHTKEYAALNDGVSGFHLADSIAGDAHELLNVPHDCGFFFTRHLELQQIVFRNPGAAYLSTATLSIPSPLNLGLENSRRFRALPVYASLLACGRIWYCTLLERRIALARRIASYIINSTVYQLLPNNDLDTIYTVVLFRARSDSSNMKLISLLDPLNSKQIHISGLLWKGQAAARIAVSSSYVEVDRDFDIIVNALESASITV</sequence>
<evidence type="ECO:0000256" key="2">
    <source>
        <dbReference type="ARBA" id="ARBA00009533"/>
    </source>
</evidence>
<dbReference type="InterPro" id="IPR002129">
    <property type="entry name" value="PyrdxlP-dep_de-COase"/>
</dbReference>
<dbReference type="Pfam" id="PF00282">
    <property type="entry name" value="Pyridoxal_deC"/>
    <property type="match status" value="1"/>
</dbReference>
<dbReference type="PANTHER" id="PTHR11999:SF165">
    <property type="entry name" value="DECARBOXYLASE, PUTATIVE (AFU_ORTHOLOGUE AFUA_2G04980)-RELATED"/>
    <property type="match status" value="1"/>
</dbReference>
<evidence type="ECO:0000313" key="6">
    <source>
        <dbReference type="EMBL" id="KAJ7025534.1"/>
    </source>
</evidence>
<organism evidence="6 7">
    <name type="scientific">Mycena alexandri</name>
    <dbReference type="NCBI Taxonomy" id="1745969"/>
    <lineage>
        <taxon>Eukaryota</taxon>
        <taxon>Fungi</taxon>
        <taxon>Dikarya</taxon>
        <taxon>Basidiomycota</taxon>
        <taxon>Agaricomycotina</taxon>
        <taxon>Agaricomycetes</taxon>
        <taxon>Agaricomycetidae</taxon>
        <taxon>Agaricales</taxon>
        <taxon>Marasmiineae</taxon>
        <taxon>Mycenaceae</taxon>
        <taxon>Mycena</taxon>
    </lineage>
</organism>
<dbReference type="EMBL" id="JARJCM010000151">
    <property type="protein sequence ID" value="KAJ7025534.1"/>
    <property type="molecule type" value="Genomic_DNA"/>
</dbReference>
<evidence type="ECO:0000256" key="1">
    <source>
        <dbReference type="ARBA" id="ARBA00001933"/>
    </source>
</evidence>
<protein>
    <submittedName>
        <fullName evidence="6">Pyridoxal-dependent decarboxylase</fullName>
    </submittedName>
</protein>
<reference evidence="6" key="1">
    <citation type="submission" date="2023-03" db="EMBL/GenBank/DDBJ databases">
        <title>Massive genome expansion in bonnet fungi (Mycena s.s.) driven by repeated elements and novel gene families across ecological guilds.</title>
        <authorList>
            <consortium name="Lawrence Berkeley National Laboratory"/>
            <person name="Harder C.B."/>
            <person name="Miyauchi S."/>
            <person name="Viragh M."/>
            <person name="Kuo A."/>
            <person name="Thoen E."/>
            <person name="Andreopoulos B."/>
            <person name="Lu D."/>
            <person name="Skrede I."/>
            <person name="Drula E."/>
            <person name="Henrissat B."/>
            <person name="Morin E."/>
            <person name="Kohler A."/>
            <person name="Barry K."/>
            <person name="LaButti K."/>
            <person name="Morin E."/>
            <person name="Salamov A."/>
            <person name="Lipzen A."/>
            <person name="Mereny Z."/>
            <person name="Hegedus B."/>
            <person name="Baldrian P."/>
            <person name="Stursova M."/>
            <person name="Weitz H."/>
            <person name="Taylor A."/>
            <person name="Grigoriev I.V."/>
            <person name="Nagy L.G."/>
            <person name="Martin F."/>
            <person name="Kauserud H."/>
        </authorList>
    </citation>
    <scope>NUCLEOTIDE SEQUENCE</scope>
    <source>
        <strain evidence="6">CBHHK200</strain>
    </source>
</reference>
<evidence type="ECO:0000256" key="5">
    <source>
        <dbReference type="RuleBase" id="RU000382"/>
    </source>
</evidence>
<dbReference type="GO" id="GO:0019752">
    <property type="term" value="P:carboxylic acid metabolic process"/>
    <property type="evidence" value="ECO:0007669"/>
    <property type="project" value="InterPro"/>
</dbReference>
<dbReference type="PANTHER" id="PTHR11999">
    <property type="entry name" value="GROUP II PYRIDOXAL-5-PHOSPHATE DECARBOXYLASE"/>
    <property type="match status" value="1"/>
</dbReference>
<keyword evidence="4 5" id="KW-0456">Lyase</keyword>
<dbReference type="InterPro" id="IPR015421">
    <property type="entry name" value="PyrdxlP-dep_Trfase_major"/>
</dbReference>